<comment type="similarity">
    <text evidence="2">Belongs to the UTP6 family.</text>
</comment>
<proteinExistence type="inferred from homology"/>
<evidence type="ECO:0000256" key="4">
    <source>
        <dbReference type="ARBA" id="ARBA00022737"/>
    </source>
</evidence>
<dbReference type="InterPro" id="IPR055347">
    <property type="entry name" value="UTP6_N"/>
</dbReference>
<dbReference type="GO" id="GO:0034388">
    <property type="term" value="C:Pwp2p-containing subcomplex of 90S preribosome"/>
    <property type="evidence" value="ECO:0000318"/>
    <property type="project" value="GO_Central"/>
</dbReference>
<dbReference type="GO" id="GO:0030515">
    <property type="term" value="F:snoRNA binding"/>
    <property type="evidence" value="ECO:0000318"/>
    <property type="project" value="GO_Central"/>
</dbReference>
<evidence type="ECO:0000256" key="2">
    <source>
        <dbReference type="ARBA" id="ARBA00010734"/>
    </source>
</evidence>
<organism evidence="9">
    <name type="scientific">Selaginella moellendorffii</name>
    <name type="common">Spikemoss</name>
    <dbReference type="NCBI Taxonomy" id="88036"/>
    <lineage>
        <taxon>Eukaryota</taxon>
        <taxon>Viridiplantae</taxon>
        <taxon>Streptophyta</taxon>
        <taxon>Embryophyta</taxon>
        <taxon>Tracheophyta</taxon>
        <taxon>Lycopodiopsida</taxon>
        <taxon>Selaginellales</taxon>
        <taxon>Selaginellaceae</taxon>
        <taxon>Selaginella</taxon>
    </lineage>
</organism>
<dbReference type="InterPro" id="IPR056907">
    <property type="entry name" value="UTP6_C"/>
</dbReference>
<dbReference type="Gramene" id="EFJ08590">
    <property type="protein sequence ID" value="EFJ08590"/>
    <property type="gene ID" value="SELMODRAFT_448007"/>
</dbReference>
<dbReference type="STRING" id="88036.D8T445"/>
<evidence type="ECO:0000256" key="1">
    <source>
        <dbReference type="ARBA" id="ARBA00004604"/>
    </source>
</evidence>
<dbReference type="FunCoup" id="D8T445">
    <property type="interactions" value="4128"/>
</dbReference>
<dbReference type="InterPro" id="IPR013949">
    <property type="entry name" value="Utp6"/>
</dbReference>
<comment type="subcellular location">
    <subcellularLocation>
        <location evidence="1">Nucleus</location>
        <location evidence="1">Nucleolus</location>
    </subcellularLocation>
</comment>
<dbReference type="Proteomes" id="UP000001514">
    <property type="component" value="Unassembled WGS sequence"/>
</dbReference>
<dbReference type="AlphaFoldDB" id="D8T445"/>
<dbReference type="KEGG" id="smo:SELMODRAFT_448007"/>
<dbReference type="HOGENOM" id="CLU_026025_2_0_1"/>
<gene>
    <name evidence="8" type="ORF">SELMODRAFT_448007</name>
</gene>
<dbReference type="GO" id="GO:0000462">
    <property type="term" value="P:maturation of SSU-rRNA from tricistronic rRNA transcript (SSU-rRNA, 5.8S rRNA, LSU-rRNA)"/>
    <property type="evidence" value="ECO:0000318"/>
    <property type="project" value="GO_Central"/>
</dbReference>
<evidence type="ECO:0008006" key="10">
    <source>
        <dbReference type="Google" id="ProtNLM"/>
    </source>
</evidence>
<keyword evidence="4" id="KW-0677">Repeat</keyword>
<protein>
    <recommendedName>
        <fullName evidence="10">U3 small nucleolar RNA-associated protein 6</fullName>
    </recommendedName>
</protein>
<dbReference type="EMBL" id="GL377672">
    <property type="protein sequence ID" value="EFJ08590.1"/>
    <property type="molecule type" value="Genomic_DNA"/>
</dbReference>
<dbReference type="InParanoid" id="D8T445"/>
<dbReference type="SMART" id="SM00386">
    <property type="entry name" value="HAT"/>
    <property type="match status" value="8"/>
</dbReference>
<evidence type="ECO:0000256" key="5">
    <source>
        <dbReference type="ARBA" id="ARBA00023242"/>
    </source>
</evidence>
<sequence length="584" mass="67561">MADTVNAYLERMLPELEDLEKWGLFTRSEIKEVVRRRREFEYQLKRPSRIRDDFLRYVDYETKLESLRRLRKKVVVRDLNAAGKRWSGHMSDGASAIRIISIYKRAVARFGSDMSLWLKFLEYCRKHSPKQMRRVLARALQLHPNIPGLWMYAASWDFEHNLDVSAARALMQRGLRMCPHSEDLWLEYFRMELSYAQKLKSRMLVLGIESEEIDAGKEQRESDLSVKLAWVIFKNAIVAVSSSARFRQRFVEVLDRFALVKSTIANEIYASMTRDFSKDENCWDWKGKYKFQTTSSWKDAVKVYEEAVGVVSSARMYELYAKFLEGLLDSGDERVPESLLELYDRGEEVCASINFLEGHVRLLTRNGFLDRARALTEQFCNGPLRSSSRLWVLRLTLEIQHGGLQMADISKLFLKALQFVQASEGKDIWKMALEYFSGMDTYLDIILRHLETALGVKGGGQELGAVAWSAVSWFLHFDGVEKARQLYNRFLVLPGPSLYLFKRCIGLEADRGALGDQEAVKCMRRLFDAALEIYGREDVGIWLDYCALEKKVGNASNASTVYFRAKKTLSDPSLFIQRHQLLFA</sequence>
<dbReference type="SUPFAM" id="SSF48452">
    <property type="entry name" value="TPR-like"/>
    <property type="match status" value="1"/>
</dbReference>
<keyword evidence="5" id="KW-0539">Nucleus</keyword>
<dbReference type="PANTHER" id="PTHR23271">
    <property type="entry name" value="HEPATOCELLULAR CARCINOMA-ASSOCIATED ANTIGEN 66"/>
    <property type="match status" value="1"/>
</dbReference>
<dbReference type="Pfam" id="PF23240">
    <property type="entry name" value="HAT_PRP39_N"/>
    <property type="match status" value="1"/>
</dbReference>
<keyword evidence="3" id="KW-0698">rRNA processing</keyword>
<dbReference type="InterPro" id="IPR003107">
    <property type="entry name" value="HAT"/>
</dbReference>
<name>D8T445_SELML</name>
<dbReference type="Gene3D" id="1.25.40.10">
    <property type="entry name" value="Tetratricopeptide repeat domain"/>
    <property type="match status" value="3"/>
</dbReference>
<evidence type="ECO:0000313" key="8">
    <source>
        <dbReference type="EMBL" id="EFJ08590.1"/>
    </source>
</evidence>
<dbReference type="eggNOG" id="KOG2396">
    <property type="taxonomic scope" value="Eukaryota"/>
</dbReference>
<evidence type="ECO:0000313" key="9">
    <source>
        <dbReference type="Proteomes" id="UP000001514"/>
    </source>
</evidence>
<reference evidence="8 9" key="1">
    <citation type="journal article" date="2011" name="Science">
        <title>The Selaginella genome identifies genetic changes associated with the evolution of vascular plants.</title>
        <authorList>
            <person name="Banks J.A."/>
            <person name="Nishiyama T."/>
            <person name="Hasebe M."/>
            <person name="Bowman J.L."/>
            <person name="Gribskov M."/>
            <person name="dePamphilis C."/>
            <person name="Albert V.A."/>
            <person name="Aono N."/>
            <person name="Aoyama T."/>
            <person name="Ambrose B.A."/>
            <person name="Ashton N.W."/>
            <person name="Axtell M.J."/>
            <person name="Barker E."/>
            <person name="Barker M.S."/>
            <person name="Bennetzen J.L."/>
            <person name="Bonawitz N.D."/>
            <person name="Chapple C."/>
            <person name="Cheng C."/>
            <person name="Correa L.G."/>
            <person name="Dacre M."/>
            <person name="DeBarry J."/>
            <person name="Dreyer I."/>
            <person name="Elias M."/>
            <person name="Engstrom E.M."/>
            <person name="Estelle M."/>
            <person name="Feng L."/>
            <person name="Finet C."/>
            <person name="Floyd S.K."/>
            <person name="Frommer W.B."/>
            <person name="Fujita T."/>
            <person name="Gramzow L."/>
            <person name="Gutensohn M."/>
            <person name="Harholt J."/>
            <person name="Hattori M."/>
            <person name="Heyl A."/>
            <person name="Hirai T."/>
            <person name="Hiwatashi Y."/>
            <person name="Ishikawa M."/>
            <person name="Iwata M."/>
            <person name="Karol K.G."/>
            <person name="Koehler B."/>
            <person name="Kolukisaoglu U."/>
            <person name="Kubo M."/>
            <person name="Kurata T."/>
            <person name="Lalonde S."/>
            <person name="Li K."/>
            <person name="Li Y."/>
            <person name="Litt A."/>
            <person name="Lyons E."/>
            <person name="Manning G."/>
            <person name="Maruyama T."/>
            <person name="Michael T.P."/>
            <person name="Mikami K."/>
            <person name="Miyazaki S."/>
            <person name="Morinaga S."/>
            <person name="Murata T."/>
            <person name="Mueller-Roeber B."/>
            <person name="Nelson D.R."/>
            <person name="Obara M."/>
            <person name="Oguri Y."/>
            <person name="Olmstead R.G."/>
            <person name="Onodera N."/>
            <person name="Petersen B.L."/>
            <person name="Pils B."/>
            <person name="Prigge M."/>
            <person name="Rensing S.A."/>
            <person name="Riano-Pachon D.M."/>
            <person name="Roberts A.W."/>
            <person name="Sato Y."/>
            <person name="Scheller H.V."/>
            <person name="Schulz B."/>
            <person name="Schulz C."/>
            <person name="Shakirov E.V."/>
            <person name="Shibagaki N."/>
            <person name="Shinohara N."/>
            <person name="Shippen D.E."/>
            <person name="Soerensen I."/>
            <person name="Sotooka R."/>
            <person name="Sugimoto N."/>
            <person name="Sugita M."/>
            <person name="Sumikawa N."/>
            <person name="Tanurdzic M."/>
            <person name="Theissen G."/>
            <person name="Ulvskov P."/>
            <person name="Wakazuki S."/>
            <person name="Weng J.K."/>
            <person name="Willats W.W."/>
            <person name="Wipf D."/>
            <person name="Wolf P.G."/>
            <person name="Yang L."/>
            <person name="Zimmer A.D."/>
            <person name="Zhu Q."/>
            <person name="Mitros T."/>
            <person name="Hellsten U."/>
            <person name="Loque D."/>
            <person name="Otillar R."/>
            <person name="Salamov A."/>
            <person name="Schmutz J."/>
            <person name="Shapiro H."/>
            <person name="Lindquist E."/>
            <person name="Lucas S."/>
            <person name="Rokhsar D."/>
            <person name="Grigoriev I.V."/>
        </authorList>
    </citation>
    <scope>NUCLEOTIDE SEQUENCE [LARGE SCALE GENOMIC DNA]</scope>
</reference>
<evidence type="ECO:0000256" key="3">
    <source>
        <dbReference type="ARBA" id="ARBA00022552"/>
    </source>
</evidence>
<dbReference type="InterPro" id="IPR011990">
    <property type="entry name" value="TPR-like_helical_dom_sf"/>
</dbReference>
<feature type="domain" description="U3 small nucleolar RNA-associated protein 6 N-terminal" evidence="6">
    <location>
        <begin position="9"/>
        <end position="74"/>
    </location>
</feature>
<dbReference type="Pfam" id="PF24892">
    <property type="entry name" value="UTP6_C"/>
    <property type="match status" value="1"/>
</dbReference>
<evidence type="ECO:0000259" key="6">
    <source>
        <dbReference type="Pfam" id="PF08640"/>
    </source>
</evidence>
<accession>D8T445</accession>
<dbReference type="OrthoDB" id="28112at2759"/>
<feature type="domain" description="U3 small nucleolar RNA-associated protein 6 homolog C-terminal" evidence="7">
    <location>
        <begin position="300"/>
        <end position="569"/>
    </location>
</feature>
<dbReference type="Pfam" id="PF08640">
    <property type="entry name" value="U3_assoc_6"/>
    <property type="match status" value="1"/>
</dbReference>
<evidence type="ECO:0000259" key="7">
    <source>
        <dbReference type="Pfam" id="PF24892"/>
    </source>
</evidence>
<dbReference type="OMA" id="PSIWVEY"/>
<dbReference type="PANTHER" id="PTHR23271:SF1">
    <property type="entry name" value="U3 SMALL NUCLEOLAR RNA-ASSOCIATED PROTEIN 6 HOMOLOG"/>
    <property type="match status" value="1"/>
</dbReference>
<dbReference type="GO" id="GO:0032040">
    <property type="term" value="C:small-subunit processome"/>
    <property type="evidence" value="ECO:0000318"/>
    <property type="project" value="GO_Central"/>
</dbReference>
<keyword evidence="9" id="KW-1185">Reference proteome</keyword>